<gene>
    <name evidence="1" type="ORF">LQ318_03035</name>
</gene>
<sequence>MKLISIFINVLSRIVLILIIAFTISWSANTAVAQSEETLSGNTEIIPVAEGWARNSINTVIFRTNSVTTFQNKQYTAFYDSDGNVMAAKRERGKKEWEINKTGLQADVEDAHNSISIAVDGNGLLHLSWGMHGQEILYAQGKKPGSLEFDRQPTMTGKNEEAVTYPQFYRLPDGDLLFMYREGSSGRGNVMVNRYNIEDKEWKAIQHPLIDGEGERNAYVNGIAIDEKGGWHLSWTWRESWDVATNHDIMYAYSPDEGNSWETSKGERYVLPITLDNAEIAYKIPQGSELINQTSMTVNSEGNPVIASYWKGQNDDAPQFYVVWNNGEEWKKEKVGNRTLDFSLSGGGTKRIPISRPQIIAGEKGKVHLIFRDFERGGGISIAASEGSDYSKWSVNDIYQESVGLWEPTLDSQAWKKHRELYLFVQNVGQGDGETLEDIAPQEIFLLKWRP</sequence>
<comment type="caution">
    <text evidence="1">The sequence shown here is derived from an EMBL/GenBank/DDBJ whole genome shotgun (WGS) entry which is preliminary data.</text>
</comment>
<dbReference type="Gene3D" id="2.120.10.10">
    <property type="match status" value="1"/>
</dbReference>
<keyword evidence="2" id="KW-1185">Reference proteome</keyword>
<evidence type="ECO:0000313" key="1">
    <source>
        <dbReference type="EMBL" id="MCW9711869.1"/>
    </source>
</evidence>
<dbReference type="InterPro" id="IPR036278">
    <property type="entry name" value="Sialidase_sf"/>
</dbReference>
<proteinExistence type="predicted"/>
<protein>
    <submittedName>
        <fullName evidence="1">BNR repeat-containing protein</fullName>
    </submittedName>
</protein>
<dbReference type="RefSeq" id="WP_265787414.1">
    <property type="nucleotide sequence ID" value="NZ_BAABRS010000001.1"/>
</dbReference>
<name>A0ABT3PVI4_9BACT</name>
<accession>A0ABT3PVI4</accession>
<dbReference type="Proteomes" id="UP001207337">
    <property type="component" value="Unassembled WGS sequence"/>
</dbReference>
<dbReference type="EMBL" id="JAJNDC010000001">
    <property type="protein sequence ID" value="MCW9711869.1"/>
    <property type="molecule type" value="Genomic_DNA"/>
</dbReference>
<reference evidence="1 2" key="1">
    <citation type="submission" date="2021-11" db="EMBL/GenBank/DDBJ databases">
        <title>Aliifidinibius sp. nov., a new bacterium isolated from saline soil.</title>
        <authorList>
            <person name="Galisteo C."/>
            <person name="De La Haba R."/>
            <person name="Sanchez-Porro C."/>
            <person name="Ventosa A."/>
        </authorList>
    </citation>
    <scope>NUCLEOTIDE SEQUENCE [LARGE SCALE GENOMIC DNA]</scope>
    <source>
        <strain evidence="1 2">KACC 190600</strain>
    </source>
</reference>
<organism evidence="1 2">
    <name type="scientific">Fodinibius salicampi</name>
    <dbReference type="NCBI Taxonomy" id="1920655"/>
    <lineage>
        <taxon>Bacteria</taxon>
        <taxon>Pseudomonadati</taxon>
        <taxon>Balneolota</taxon>
        <taxon>Balneolia</taxon>
        <taxon>Balneolales</taxon>
        <taxon>Balneolaceae</taxon>
        <taxon>Fodinibius</taxon>
    </lineage>
</organism>
<dbReference type="Pfam" id="PF15892">
    <property type="entry name" value="BNR_4"/>
    <property type="match status" value="1"/>
</dbReference>
<evidence type="ECO:0000313" key="2">
    <source>
        <dbReference type="Proteomes" id="UP001207337"/>
    </source>
</evidence>
<dbReference type="SUPFAM" id="SSF50939">
    <property type="entry name" value="Sialidases"/>
    <property type="match status" value="1"/>
</dbReference>